<keyword evidence="4" id="KW-1185">Reference proteome</keyword>
<proteinExistence type="predicted"/>
<keyword evidence="2" id="KW-0472">Membrane</keyword>
<keyword evidence="2" id="KW-1133">Transmembrane helix</keyword>
<gene>
    <name evidence="3" type="ORF">H6P81_013692</name>
</gene>
<evidence type="ECO:0000256" key="1">
    <source>
        <dbReference type="SAM" id="Coils"/>
    </source>
</evidence>
<sequence>MEDERVVNGAEAVDEPAADGVLGKDVNVEMNDEVSNLKHKNEVLAKENSAQSEKIMRMTLEIEGFNKNKSEMEQRLELMEKEIEQSEKDKRILESVAARAADLETEVVRLQHDLVSSMSESEENAAEVSELKFLCEGLRRSHQEKDSKIGDLEKTKAEMEIRIRTLEENLSVVDAQKKNIQEEATAKEEKIRLLSLKIDEMSIDLKKLQEKTGKHYDLKLKVDQLLKELNDLKAKNSKIENQKADFEKKALELEQEKLESKDRVLELERGLQLQRECTNFSWPVAAALTGTVAATGMLYLAYANKR</sequence>
<name>A0AAV7EH17_ARIFI</name>
<accession>A0AAV7EH17</accession>
<feature type="coiled-coil region" evidence="1">
    <location>
        <begin position="149"/>
        <end position="268"/>
    </location>
</feature>
<evidence type="ECO:0000313" key="3">
    <source>
        <dbReference type="EMBL" id="KAG9447564.1"/>
    </source>
</evidence>
<dbReference type="AlphaFoldDB" id="A0AAV7EH17"/>
<evidence type="ECO:0000256" key="2">
    <source>
        <dbReference type="SAM" id="Phobius"/>
    </source>
</evidence>
<comment type="caution">
    <text evidence="3">The sequence shown here is derived from an EMBL/GenBank/DDBJ whole genome shotgun (WGS) entry which is preliminary data.</text>
</comment>
<dbReference type="Proteomes" id="UP000825729">
    <property type="component" value="Unassembled WGS sequence"/>
</dbReference>
<protein>
    <submittedName>
        <fullName evidence="3">Uncharacterized protein</fullName>
    </submittedName>
</protein>
<keyword evidence="2" id="KW-0812">Transmembrane</keyword>
<keyword evidence="1" id="KW-0175">Coiled coil</keyword>
<feature type="coiled-coil region" evidence="1">
    <location>
        <begin position="27"/>
        <end position="113"/>
    </location>
</feature>
<reference evidence="3 4" key="1">
    <citation type="submission" date="2021-07" db="EMBL/GenBank/DDBJ databases">
        <title>The Aristolochia fimbriata genome: insights into angiosperm evolution, floral development and chemical biosynthesis.</title>
        <authorList>
            <person name="Jiao Y."/>
        </authorList>
    </citation>
    <scope>NUCLEOTIDE SEQUENCE [LARGE SCALE GENOMIC DNA]</scope>
    <source>
        <strain evidence="3">IBCAS-2021</strain>
        <tissue evidence="3">Leaf</tissue>
    </source>
</reference>
<organism evidence="3 4">
    <name type="scientific">Aristolochia fimbriata</name>
    <name type="common">White veined hardy Dutchman's pipe vine</name>
    <dbReference type="NCBI Taxonomy" id="158543"/>
    <lineage>
        <taxon>Eukaryota</taxon>
        <taxon>Viridiplantae</taxon>
        <taxon>Streptophyta</taxon>
        <taxon>Embryophyta</taxon>
        <taxon>Tracheophyta</taxon>
        <taxon>Spermatophyta</taxon>
        <taxon>Magnoliopsida</taxon>
        <taxon>Magnoliidae</taxon>
        <taxon>Piperales</taxon>
        <taxon>Aristolochiaceae</taxon>
        <taxon>Aristolochia</taxon>
    </lineage>
</organism>
<dbReference type="EMBL" id="JAINDJ010000005">
    <property type="protein sequence ID" value="KAG9447564.1"/>
    <property type="molecule type" value="Genomic_DNA"/>
</dbReference>
<feature type="transmembrane region" description="Helical" evidence="2">
    <location>
        <begin position="280"/>
        <end position="302"/>
    </location>
</feature>
<evidence type="ECO:0000313" key="4">
    <source>
        <dbReference type="Proteomes" id="UP000825729"/>
    </source>
</evidence>